<dbReference type="PROSITE" id="PS51082">
    <property type="entry name" value="WH2"/>
    <property type="match status" value="1"/>
</dbReference>
<dbReference type="InterPro" id="IPR003124">
    <property type="entry name" value="WH2_dom"/>
</dbReference>
<accession>A0ABD2LPE9</accession>
<evidence type="ECO:0000256" key="1">
    <source>
        <dbReference type="SAM" id="MobiDB-lite"/>
    </source>
</evidence>
<dbReference type="Proteomes" id="UP001620626">
    <property type="component" value="Unassembled WGS sequence"/>
</dbReference>
<dbReference type="EMBL" id="JBICBT010000334">
    <property type="protein sequence ID" value="KAL3117125.1"/>
    <property type="molecule type" value="Genomic_DNA"/>
</dbReference>
<feature type="compositionally biased region" description="Polar residues" evidence="1">
    <location>
        <begin position="76"/>
        <end position="85"/>
    </location>
</feature>
<name>A0ABD2LPE9_9BILA</name>
<keyword evidence="4" id="KW-1185">Reference proteome</keyword>
<gene>
    <name evidence="3" type="ORF">niasHT_007528</name>
</gene>
<feature type="compositionally biased region" description="Polar residues" evidence="1">
    <location>
        <begin position="16"/>
        <end position="28"/>
    </location>
</feature>
<proteinExistence type="predicted"/>
<feature type="compositionally biased region" description="Polar residues" evidence="1">
    <location>
        <begin position="154"/>
        <end position="166"/>
    </location>
</feature>
<dbReference type="AlphaFoldDB" id="A0ABD2LPE9"/>
<feature type="compositionally biased region" description="Polar residues" evidence="1">
    <location>
        <begin position="208"/>
        <end position="238"/>
    </location>
</feature>
<feature type="compositionally biased region" description="Basic and acidic residues" evidence="1">
    <location>
        <begin position="99"/>
        <end position="113"/>
    </location>
</feature>
<protein>
    <recommendedName>
        <fullName evidence="2">WH2 domain-containing protein</fullName>
    </recommendedName>
</protein>
<feature type="region of interest" description="Disordered" evidence="1">
    <location>
        <begin position="1"/>
        <end position="28"/>
    </location>
</feature>
<sequence length="364" mass="38805">MPAPPPPPPPPPPPSFSTNSQPLTTQKANGERAMLLNEIHKGTRLKKAVTNDRSAPAVEGKVVGDETKPCAGRTATAPSTVSQKSAAPKPGGAMNLGDLFRDGVPRKPSDLKNQKSSSAGQNVASNTLGRNNGQPKPRSSPVKKAPPVAIASDNVKTVENNHSLTQPPHDATANKSTRAAAIANLQKSVSTTAVPAAPPPLPAKLPKQKTTIALQPSKLPLSQHNQFQTLRPTKTQPNSDEKRTPLRRTGSTEEIQKRPSAPPPPPIMRRPGAPPPPPPPLARPPPPQMAPAVKKVEQPMNNSRIPTPKFKGNCSASPPLPPPRVSSYLESMEQRFHFVPLSELPPPPKFVGFRKDYCYLSASK</sequence>
<feature type="compositionally biased region" description="Pro residues" evidence="1">
    <location>
        <begin position="1"/>
        <end position="15"/>
    </location>
</feature>
<feature type="compositionally biased region" description="Pro residues" evidence="1">
    <location>
        <begin position="260"/>
        <end position="289"/>
    </location>
</feature>
<feature type="compositionally biased region" description="Basic and acidic residues" evidence="1">
    <location>
        <begin position="239"/>
        <end position="257"/>
    </location>
</feature>
<dbReference type="Pfam" id="PF02205">
    <property type="entry name" value="WH2"/>
    <property type="match status" value="1"/>
</dbReference>
<feature type="region of interest" description="Disordered" evidence="1">
    <location>
        <begin position="43"/>
        <end position="177"/>
    </location>
</feature>
<organism evidence="3 4">
    <name type="scientific">Heterodera trifolii</name>
    <dbReference type="NCBI Taxonomy" id="157864"/>
    <lineage>
        <taxon>Eukaryota</taxon>
        <taxon>Metazoa</taxon>
        <taxon>Ecdysozoa</taxon>
        <taxon>Nematoda</taxon>
        <taxon>Chromadorea</taxon>
        <taxon>Rhabditida</taxon>
        <taxon>Tylenchina</taxon>
        <taxon>Tylenchomorpha</taxon>
        <taxon>Tylenchoidea</taxon>
        <taxon>Heteroderidae</taxon>
        <taxon>Heteroderinae</taxon>
        <taxon>Heterodera</taxon>
    </lineage>
</organism>
<feature type="domain" description="WH2" evidence="2">
    <location>
        <begin position="31"/>
        <end position="48"/>
    </location>
</feature>
<comment type="caution">
    <text evidence="3">The sequence shown here is derived from an EMBL/GenBank/DDBJ whole genome shotgun (WGS) entry which is preliminary data.</text>
</comment>
<evidence type="ECO:0000259" key="2">
    <source>
        <dbReference type="PROSITE" id="PS51082"/>
    </source>
</evidence>
<evidence type="ECO:0000313" key="4">
    <source>
        <dbReference type="Proteomes" id="UP001620626"/>
    </source>
</evidence>
<feature type="compositionally biased region" description="Polar residues" evidence="1">
    <location>
        <begin position="114"/>
        <end position="134"/>
    </location>
</feature>
<feature type="region of interest" description="Disordered" evidence="1">
    <location>
        <begin position="189"/>
        <end position="326"/>
    </location>
</feature>
<reference evidence="3 4" key="1">
    <citation type="submission" date="2024-10" db="EMBL/GenBank/DDBJ databases">
        <authorList>
            <person name="Kim D."/>
        </authorList>
    </citation>
    <scope>NUCLEOTIDE SEQUENCE [LARGE SCALE GENOMIC DNA]</scope>
    <source>
        <strain evidence="3">BH-2024</strain>
    </source>
</reference>
<evidence type="ECO:0000313" key="3">
    <source>
        <dbReference type="EMBL" id="KAL3117125.1"/>
    </source>
</evidence>